<keyword evidence="10" id="KW-0479">Metal-binding</keyword>
<evidence type="ECO:0000259" key="24">
    <source>
        <dbReference type="PROSITE" id="PS51212"/>
    </source>
</evidence>
<comment type="pathway">
    <text evidence="4">Glycan metabolism; heparan sulfate biosynthesis.</text>
</comment>
<reference evidence="25" key="2">
    <citation type="submission" date="2014-05" db="EMBL/GenBank/DDBJ databases">
        <title>The genome and life-stage specific transcriptomes of Globodera pallida elucidate key aspects of plant parasitism by a cyst nematode.</title>
        <authorList>
            <person name="Cotton J.A."/>
            <person name="Lilley C.J."/>
            <person name="Jones L.M."/>
            <person name="Kikuchi T."/>
            <person name="Reid A.J."/>
            <person name="Thorpe P."/>
            <person name="Tsai I.J."/>
            <person name="Beasley H."/>
            <person name="Blok V."/>
            <person name="Cock P.J.A."/>
            <person name="Van den Akker S.E."/>
            <person name="Holroyd N."/>
            <person name="Hunt M."/>
            <person name="Mantelin S."/>
            <person name="Naghra H."/>
            <person name="Pain A."/>
            <person name="Palomares-Rius J.E."/>
            <person name="Zarowiecki M."/>
            <person name="Berriman M."/>
            <person name="Jones J.T."/>
            <person name="Urwin P.E."/>
        </authorList>
    </citation>
    <scope>NUCLEOTIDE SEQUENCE [LARGE SCALE GENOMIC DNA]</scope>
    <source>
        <strain evidence="25">Lindley</strain>
    </source>
</reference>
<dbReference type="Pfam" id="PF02485">
    <property type="entry name" value="Branch"/>
    <property type="match status" value="1"/>
</dbReference>
<dbReference type="CDD" id="cd20289">
    <property type="entry name" value="cupin_ADO"/>
    <property type="match status" value="1"/>
</dbReference>
<dbReference type="Pfam" id="PF01822">
    <property type="entry name" value="WSC"/>
    <property type="match status" value="1"/>
</dbReference>
<dbReference type="GO" id="GO:0016702">
    <property type="term" value="F:oxidoreductase activity, acting on single donors with incorporation of molecular oxygen, incorporation of two atoms of oxygen"/>
    <property type="evidence" value="ECO:0007669"/>
    <property type="project" value="InterPro"/>
</dbReference>
<dbReference type="AlphaFoldDB" id="A0A183C899"/>
<keyword evidence="18" id="KW-1015">Disulfide bond</keyword>
<dbReference type="InterPro" id="IPR002889">
    <property type="entry name" value="WSC_carb-bd"/>
</dbReference>
<keyword evidence="15" id="KW-0408">Iron</keyword>
<evidence type="ECO:0000256" key="8">
    <source>
        <dbReference type="ARBA" id="ARBA00022679"/>
    </source>
</evidence>
<keyword evidence="14" id="KW-0560">Oxidoreductase</keyword>
<dbReference type="GO" id="GO:0005789">
    <property type="term" value="C:endoplasmic reticulum membrane"/>
    <property type="evidence" value="ECO:0007669"/>
    <property type="project" value="UniProtKB-SubCell"/>
</dbReference>
<feature type="transmembrane region" description="Helical" evidence="23">
    <location>
        <begin position="33"/>
        <end position="63"/>
    </location>
</feature>
<dbReference type="InterPro" id="IPR003406">
    <property type="entry name" value="Glyco_trans_14"/>
</dbReference>
<dbReference type="PANTHER" id="PTHR46025:SF3">
    <property type="entry name" value="XYLOSYLTRANSFERASE OXT"/>
    <property type="match status" value="1"/>
</dbReference>
<comment type="pathway">
    <text evidence="3">Glycan metabolism; chondroitin sulfate biosynthesis.</text>
</comment>
<evidence type="ECO:0000256" key="20">
    <source>
        <dbReference type="ARBA" id="ARBA00042865"/>
    </source>
</evidence>
<evidence type="ECO:0000256" key="13">
    <source>
        <dbReference type="ARBA" id="ARBA00022989"/>
    </source>
</evidence>
<evidence type="ECO:0000256" key="21">
    <source>
        <dbReference type="ARBA" id="ARBA00047847"/>
    </source>
</evidence>
<keyword evidence="13 23" id="KW-1133">Transmembrane helix</keyword>
<keyword evidence="25" id="KW-1185">Reference proteome</keyword>
<dbReference type="PROSITE" id="PS51212">
    <property type="entry name" value="WSC"/>
    <property type="match status" value="1"/>
</dbReference>
<evidence type="ECO:0000256" key="3">
    <source>
        <dbReference type="ARBA" id="ARBA00004840"/>
    </source>
</evidence>
<evidence type="ECO:0000256" key="17">
    <source>
        <dbReference type="ARBA" id="ARBA00023136"/>
    </source>
</evidence>
<protein>
    <recommendedName>
        <fullName evidence="6">protein xylosyltransferase</fullName>
        <ecNumber evidence="6">2.4.2.26</ecNumber>
    </recommendedName>
    <alternativeName>
        <fullName evidence="20">Peptide O-xylosyltransferase</fullName>
    </alternativeName>
</protein>
<evidence type="ECO:0000256" key="4">
    <source>
        <dbReference type="ARBA" id="ARBA00005093"/>
    </source>
</evidence>
<evidence type="ECO:0000256" key="5">
    <source>
        <dbReference type="ARBA" id="ARBA00010195"/>
    </source>
</evidence>
<dbReference type="GO" id="GO:0050650">
    <property type="term" value="P:chondroitin sulfate proteoglycan biosynthetic process"/>
    <property type="evidence" value="ECO:0007669"/>
    <property type="project" value="TreeGrafter"/>
</dbReference>
<evidence type="ECO:0000256" key="2">
    <source>
        <dbReference type="ARBA" id="ARBA00004648"/>
    </source>
</evidence>
<dbReference type="GO" id="GO:0015012">
    <property type="term" value="P:heparan sulfate proteoglycan biosynthetic process"/>
    <property type="evidence" value="ECO:0007669"/>
    <property type="project" value="UniProtKB-UniPathway"/>
</dbReference>
<keyword evidence="12" id="KW-0735">Signal-anchor</keyword>
<dbReference type="Gene3D" id="2.60.120.10">
    <property type="entry name" value="Jelly Rolls"/>
    <property type="match status" value="1"/>
</dbReference>
<sequence>MLPGTKPLRADTLQLRRSFLFKSTNPDPGVNSLAMAMGIIPLGVNFFPTVLLLLIVAFILLLVDRKMSREFREFRHENWTFEDVISEGRLAKSAFDRIQSATCRVQLALFLRDAASKRHWPVEAVENSCKDFFDIADLYSPVGCFRDSPVDRLFGEFSFHLPTASQNRTKLCVQNCLRAGFAFAGIEFGGAQCFCGSSHAEKLFRNRTIDSATCADSSNCAAGNASEFCRAFNTIFVYRTGAKKVPYVDKPVKFQPFEPSGDGNGGTNVQILFLLQLNGRDSRQIRRLLRMIFVSRHFYYVHVDGRREFMLKEMLTIERALEAKGFSNFRVAKRRMATIWGGSALLDLFLWTVAETVGGPDPKWTQWDYVVNLSETDMPILSLEELEHNLDRNRGFSFLKSHGYNTGAFLQKQGIHFHFMQCEQRMWRVAERRNYPDNIRLDGGSDWVAVHRDLARFAVSDSVLSSQMRSFFSSVLLPLESFFHTLALNSAEFCRRIVHPNLRFTNWRRRQGCRCAPLKPLALNSAEFCRRIVHPNLRFTNWRRRQGCRCAPLKPVVDWCGCSPLALRAANDLGKITLNLSQAKMHFFGRKFDSAVDNAPIAFVERQSLRFRSNNTPPQSVVSSSHWLNVFSSRTPSDVPSGINAEFLTRFISLTARLVLPNNCNFQQLNDVHIYWEFATAPPQIVATFSFEFGHVHYESQALIDQKKSFPTFYQAYRSEVIHEKVRFRFNDAAGAIQFGVGFDQKEEIFRTYPPLLLTDSKFTLKWRWELLGVEPGGHNSTWTSPPAELVLNAPNGSIFQRVSVSPYDSISGTQFAHFEFDRLFGVPSGVWSATLHANVSQQQNYAKILSVSFPIFSSSVDGGRAWNDEQQQQQQQQMVAGFFSVRSVCIATKSATNAPAGAPFLNFANCLELPWSTLFPDDKRTTDKMGIIKWQKLMSDLTLSCSRLISVEGLGPPTASSSIQLNGGGRIRPKGVPPPSPEAVTDARKCVNEIRAIATELNAERLRFGPINPSALWASSFCAPVYEQKDLFEMHVFGLRFSGHSIPLHDHPRMYGFIRPLYGRIRISSFSWLEPEEEQRLMIAERKQNRTQQIKGSSAAGVIRRPVRYAGDLILDGACTNPPIAVVEPNTANIHSIEALEDGAAFFDLLVPGYNNNRSCNYYNLSGDKAKFGIGDFVWLEGSEDVPQNFSMQQLEFDSFLMSSSARFE</sequence>
<name>A0A183C899_GLOPA</name>
<evidence type="ECO:0000256" key="9">
    <source>
        <dbReference type="ARBA" id="ARBA00022692"/>
    </source>
</evidence>
<organism evidence="25 26">
    <name type="scientific">Globodera pallida</name>
    <name type="common">Potato cyst nematode worm</name>
    <name type="synonym">Heterodera pallida</name>
    <dbReference type="NCBI Taxonomy" id="36090"/>
    <lineage>
        <taxon>Eukaryota</taxon>
        <taxon>Metazoa</taxon>
        <taxon>Ecdysozoa</taxon>
        <taxon>Nematoda</taxon>
        <taxon>Chromadorea</taxon>
        <taxon>Rhabditida</taxon>
        <taxon>Tylenchina</taxon>
        <taxon>Tylenchomorpha</taxon>
        <taxon>Tylenchoidea</taxon>
        <taxon>Heteroderidae</taxon>
        <taxon>Heteroderinae</taxon>
        <taxon>Globodera</taxon>
    </lineage>
</organism>
<keyword evidence="16" id="KW-0333">Golgi apparatus</keyword>
<dbReference type="Pfam" id="PF07847">
    <property type="entry name" value="PCO_ADO"/>
    <property type="match status" value="1"/>
</dbReference>
<reference evidence="25" key="1">
    <citation type="submission" date="2013-12" db="EMBL/GenBank/DDBJ databases">
        <authorList>
            <person name="Aslett M."/>
        </authorList>
    </citation>
    <scope>NUCLEOTIDE SEQUENCE [LARGE SCALE GENOMIC DNA]</scope>
    <source>
        <strain evidence="25">Lindley</strain>
    </source>
</reference>
<dbReference type="Proteomes" id="UP000050741">
    <property type="component" value="Unassembled WGS sequence"/>
</dbReference>
<accession>A0A183C899</accession>
<feature type="domain" description="WSC" evidence="24">
    <location>
        <begin position="138"/>
        <end position="241"/>
    </location>
</feature>
<evidence type="ECO:0000256" key="18">
    <source>
        <dbReference type="ARBA" id="ARBA00023157"/>
    </source>
</evidence>
<keyword evidence="9 23" id="KW-0812">Transmembrane</keyword>
<dbReference type="PANTHER" id="PTHR46025">
    <property type="entry name" value="XYLOSYLTRANSFERASE OXT"/>
    <property type="match status" value="1"/>
</dbReference>
<comment type="similarity">
    <text evidence="5">Belongs to the glycosyltransferase 14 family. XylT subfamily.</text>
</comment>
<evidence type="ECO:0000256" key="10">
    <source>
        <dbReference type="ARBA" id="ARBA00022723"/>
    </source>
</evidence>
<proteinExistence type="inferred from homology"/>
<dbReference type="UniPathway" id="UPA00755"/>
<dbReference type="UniPathway" id="UPA00756"/>
<dbReference type="GO" id="GO:0046872">
    <property type="term" value="F:metal ion binding"/>
    <property type="evidence" value="ECO:0007669"/>
    <property type="project" value="UniProtKB-KW"/>
</dbReference>
<reference evidence="26" key="3">
    <citation type="submission" date="2016-06" db="UniProtKB">
        <authorList>
            <consortium name="WormBaseParasite"/>
        </authorList>
    </citation>
    <scope>IDENTIFICATION</scope>
</reference>
<feature type="region of interest" description="Disordered" evidence="22">
    <location>
        <begin position="961"/>
        <end position="985"/>
    </location>
</feature>
<dbReference type="GO" id="GO:0000139">
    <property type="term" value="C:Golgi membrane"/>
    <property type="evidence" value="ECO:0007669"/>
    <property type="project" value="UniProtKB-SubCell"/>
</dbReference>
<keyword evidence="17 23" id="KW-0472">Membrane</keyword>
<dbReference type="WBParaSite" id="GPLIN_000909500">
    <property type="protein sequence ID" value="GPLIN_000909500"/>
    <property type="gene ID" value="GPLIN_000909500"/>
</dbReference>
<evidence type="ECO:0000256" key="22">
    <source>
        <dbReference type="SAM" id="MobiDB-lite"/>
    </source>
</evidence>
<evidence type="ECO:0000256" key="23">
    <source>
        <dbReference type="SAM" id="Phobius"/>
    </source>
</evidence>
<evidence type="ECO:0000313" key="25">
    <source>
        <dbReference type="Proteomes" id="UP000050741"/>
    </source>
</evidence>
<dbReference type="InterPro" id="IPR011051">
    <property type="entry name" value="RmlC_Cupin_sf"/>
</dbReference>
<keyword evidence="7" id="KW-0328">Glycosyltransferase</keyword>
<evidence type="ECO:0000256" key="15">
    <source>
        <dbReference type="ARBA" id="ARBA00023004"/>
    </source>
</evidence>
<keyword evidence="11" id="KW-0256">Endoplasmic reticulum</keyword>
<evidence type="ECO:0000256" key="14">
    <source>
        <dbReference type="ARBA" id="ARBA00023002"/>
    </source>
</evidence>
<keyword evidence="8" id="KW-0808">Transferase</keyword>
<evidence type="ECO:0000313" key="26">
    <source>
        <dbReference type="WBParaSite" id="GPLIN_000909500"/>
    </source>
</evidence>
<keyword evidence="19" id="KW-0325">Glycoprotein</keyword>
<evidence type="ECO:0000256" key="6">
    <source>
        <dbReference type="ARBA" id="ARBA00011972"/>
    </source>
</evidence>
<comment type="subcellular location">
    <subcellularLocation>
        <location evidence="2">Endoplasmic reticulum membrane</location>
        <topology evidence="2">Single-pass type II membrane protein</topology>
    </subcellularLocation>
    <subcellularLocation>
        <location evidence="1">Golgi apparatus membrane</location>
        <topology evidence="1">Single-pass type II membrane protein</topology>
    </subcellularLocation>
</comment>
<dbReference type="GO" id="GO:0030158">
    <property type="term" value="F:protein xylosyltransferase activity"/>
    <property type="evidence" value="ECO:0007669"/>
    <property type="project" value="UniProtKB-EC"/>
</dbReference>
<evidence type="ECO:0000256" key="12">
    <source>
        <dbReference type="ARBA" id="ARBA00022968"/>
    </source>
</evidence>
<dbReference type="InterPro" id="IPR043538">
    <property type="entry name" value="XYLT"/>
</dbReference>
<evidence type="ECO:0000256" key="7">
    <source>
        <dbReference type="ARBA" id="ARBA00022676"/>
    </source>
</evidence>
<evidence type="ECO:0000256" key="16">
    <source>
        <dbReference type="ARBA" id="ARBA00023034"/>
    </source>
</evidence>
<evidence type="ECO:0000256" key="11">
    <source>
        <dbReference type="ARBA" id="ARBA00022824"/>
    </source>
</evidence>
<evidence type="ECO:0000256" key="19">
    <source>
        <dbReference type="ARBA" id="ARBA00023180"/>
    </source>
</evidence>
<dbReference type="SUPFAM" id="SSF51182">
    <property type="entry name" value="RmlC-like cupins"/>
    <property type="match status" value="1"/>
</dbReference>
<dbReference type="EC" id="2.4.2.26" evidence="6"/>
<comment type="catalytic activity">
    <reaction evidence="21">
        <text>UDP-alpha-D-xylose + L-seryl-[protein] = 3-O-(beta-D-xylosyl)-L-seryl-[protein] + UDP + H(+)</text>
        <dbReference type="Rhea" id="RHEA:50192"/>
        <dbReference type="Rhea" id="RHEA-COMP:9863"/>
        <dbReference type="Rhea" id="RHEA-COMP:12567"/>
        <dbReference type="ChEBI" id="CHEBI:15378"/>
        <dbReference type="ChEBI" id="CHEBI:29999"/>
        <dbReference type="ChEBI" id="CHEBI:57632"/>
        <dbReference type="ChEBI" id="CHEBI:58223"/>
        <dbReference type="ChEBI" id="CHEBI:132085"/>
        <dbReference type="EC" id="2.4.2.26"/>
    </reaction>
</comment>
<evidence type="ECO:0000256" key="1">
    <source>
        <dbReference type="ARBA" id="ARBA00004323"/>
    </source>
</evidence>
<dbReference type="InterPro" id="IPR014710">
    <property type="entry name" value="RmlC-like_jellyroll"/>
</dbReference>
<dbReference type="InterPro" id="IPR012864">
    <property type="entry name" value="PCO/ADO"/>
</dbReference>